<organism evidence="1 2">
    <name type="scientific">Irpex rosettiformis</name>
    <dbReference type="NCBI Taxonomy" id="378272"/>
    <lineage>
        <taxon>Eukaryota</taxon>
        <taxon>Fungi</taxon>
        <taxon>Dikarya</taxon>
        <taxon>Basidiomycota</taxon>
        <taxon>Agaricomycotina</taxon>
        <taxon>Agaricomycetes</taxon>
        <taxon>Polyporales</taxon>
        <taxon>Irpicaceae</taxon>
        <taxon>Irpex</taxon>
    </lineage>
</organism>
<keyword evidence="2" id="KW-1185">Reference proteome</keyword>
<proteinExistence type="predicted"/>
<evidence type="ECO:0000313" key="2">
    <source>
        <dbReference type="Proteomes" id="UP001055072"/>
    </source>
</evidence>
<dbReference type="Proteomes" id="UP001055072">
    <property type="component" value="Unassembled WGS sequence"/>
</dbReference>
<evidence type="ECO:0000313" key="1">
    <source>
        <dbReference type="EMBL" id="KAI0092998.1"/>
    </source>
</evidence>
<dbReference type="EMBL" id="MU274902">
    <property type="protein sequence ID" value="KAI0092998.1"/>
    <property type="molecule type" value="Genomic_DNA"/>
</dbReference>
<comment type="caution">
    <text evidence="1">The sequence shown here is derived from an EMBL/GenBank/DDBJ whole genome shotgun (WGS) entry which is preliminary data.</text>
</comment>
<accession>A0ACB8UF85</accession>
<name>A0ACB8UF85_9APHY</name>
<reference evidence="1" key="1">
    <citation type="journal article" date="2021" name="Environ. Microbiol.">
        <title>Gene family expansions and transcriptome signatures uncover fungal adaptations to wood decay.</title>
        <authorList>
            <person name="Hage H."/>
            <person name="Miyauchi S."/>
            <person name="Viragh M."/>
            <person name="Drula E."/>
            <person name="Min B."/>
            <person name="Chaduli D."/>
            <person name="Navarro D."/>
            <person name="Favel A."/>
            <person name="Norest M."/>
            <person name="Lesage-Meessen L."/>
            <person name="Balint B."/>
            <person name="Merenyi Z."/>
            <person name="de Eugenio L."/>
            <person name="Morin E."/>
            <person name="Martinez A.T."/>
            <person name="Baldrian P."/>
            <person name="Stursova M."/>
            <person name="Martinez M.J."/>
            <person name="Novotny C."/>
            <person name="Magnuson J.K."/>
            <person name="Spatafora J.W."/>
            <person name="Maurice S."/>
            <person name="Pangilinan J."/>
            <person name="Andreopoulos W."/>
            <person name="LaButti K."/>
            <person name="Hundley H."/>
            <person name="Na H."/>
            <person name="Kuo A."/>
            <person name="Barry K."/>
            <person name="Lipzen A."/>
            <person name="Henrissat B."/>
            <person name="Riley R."/>
            <person name="Ahrendt S."/>
            <person name="Nagy L.G."/>
            <person name="Grigoriev I.V."/>
            <person name="Martin F."/>
            <person name="Rosso M.N."/>
        </authorList>
    </citation>
    <scope>NUCLEOTIDE SEQUENCE</scope>
    <source>
        <strain evidence="1">CBS 384.51</strain>
    </source>
</reference>
<sequence length="541" mass="61285">MISSPVTQSAFQLIWSWFHMSRARKNIQYIYRAEEMSSLTILGGILLCAVAVRLALRKRLRLCLPPSPPADVLIGHLRVLPDPQVTPEVFYKWSLKYGDVFSLSVPGKTIIVVNSEKAANELLEKRSAIYSDRARMAYYDYIGWKDAVIFAPYGPFHARQRKLYQDAFGKNVVSEYRSIQEREANTLLKGLLDEPANFDSLSKRFAGGVVTEIGYGHRIDSFTDGFFSVGDRFAKIAGMGANPSLLDLHPIFAYLPSWAPGAATIKFIKETKPFMDAIVHDNHKKVVQQMKNGTARLSFTAKHLEAAFGKEHDSEEERAVRLGAAMIFTAGFETTWHFLVIFIAAMLLHPDAQQKAREELDRVVGRDRLPDFNDRESLQYVQCVINEVLRWNPVNPIGFPHRVMEDDVYNGMHIPKGAIVIPNTRAFTWEQSKFHDAKLFKPQRFLPKPEGSGEVLPPSLFWGWGRRVCAGRYLAEGSLFTAVSRILAVFTISPLKDAKGHLIQPEIKFITNTSRHTEPFTCNIQPRDVRARDLIIESCQD</sequence>
<protein>
    <submittedName>
        <fullName evidence="1">Cytochrome P450</fullName>
    </submittedName>
</protein>
<gene>
    <name evidence="1" type="ORF">BDY19DRAFT_921384</name>
</gene>